<feature type="compositionally biased region" description="Basic and acidic residues" evidence="1">
    <location>
        <begin position="27"/>
        <end position="41"/>
    </location>
</feature>
<feature type="region of interest" description="Disordered" evidence="1">
    <location>
        <begin position="1"/>
        <end position="60"/>
    </location>
</feature>
<feature type="compositionally biased region" description="Basic residues" evidence="1">
    <location>
        <begin position="7"/>
        <end position="26"/>
    </location>
</feature>
<name>A0A6V7Y245_MELEN</name>
<evidence type="ECO:0000313" key="3">
    <source>
        <dbReference type="EMBL" id="CAD2205729.1"/>
    </source>
</evidence>
<evidence type="ECO:0000256" key="2">
    <source>
        <dbReference type="SAM" id="Phobius"/>
    </source>
</evidence>
<feature type="transmembrane region" description="Helical" evidence="2">
    <location>
        <begin position="85"/>
        <end position="106"/>
    </location>
</feature>
<keyword evidence="2" id="KW-1133">Transmembrane helix</keyword>
<accession>A0A6V7Y245</accession>
<organism evidence="3 4">
    <name type="scientific">Meloidogyne enterolobii</name>
    <name type="common">Root-knot nematode worm</name>
    <name type="synonym">Meloidogyne mayaguensis</name>
    <dbReference type="NCBI Taxonomy" id="390850"/>
    <lineage>
        <taxon>Eukaryota</taxon>
        <taxon>Metazoa</taxon>
        <taxon>Ecdysozoa</taxon>
        <taxon>Nematoda</taxon>
        <taxon>Chromadorea</taxon>
        <taxon>Rhabditida</taxon>
        <taxon>Tylenchina</taxon>
        <taxon>Tylenchomorpha</taxon>
        <taxon>Tylenchoidea</taxon>
        <taxon>Meloidogynidae</taxon>
        <taxon>Meloidogyninae</taxon>
        <taxon>Meloidogyne</taxon>
    </lineage>
</organism>
<protein>
    <submittedName>
        <fullName evidence="3">Uncharacterized protein</fullName>
    </submittedName>
</protein>
<keyword evidence="2" id="KW-0812">Transmembrane</keyword>
<gene>
    <name evidence="3" type="ORF">MENT_LOCUS59566</name>
</gene>
<dbReference type="AlphaFoldDB" id="A0A6V7Y245"/>
<comment type="caution">
    <text evidence="3">The sequence shown here is derived from an EMBL/GenBank/DDBJ whole genome shotgun (WGS) entry which is preliminary data.</text>
</comment>
<keyword evidence="2" id="KW-0472">Membrane</keyword>
<dbReference type="EMBL" id="CAJEWN010002899">
    <property type="protein sequence ID" value="CAD2205729.1"/>
    <property type="molecule type" value="Genomic_DNA"/>
</dbReference>
<dbReference type="Proteomes" id="UP000580250">
    <property type="component" value="Unassembled WGS sequence"/>
</dbReference>
<proteinExistence type="predicted"/>
<evidence type="ECO:0000313" key="4">
    <source>
        <dbReference type="Proteomes" id="UP000580250"/>
    </source>
</evidence>
<sequence length="156" mass="18043">MKGVSAGKRKRRSKPKTKPTKFKKQQKREQNKEIKTEKKQNPFDLAFNKKHGGNSKKQSNGFLGKSKVINLKLNKFFKFYFSKNTYILLSSFLAFFGFSGLLGLGFPSRADVRVIFIGPTRPSLFRAKIQRPTRSFGPGPQFLCFHTYFNLPENRR</sequence>
<evidence type="ECO:0000256" key="1">
    <source>
        <dbReference type="SAM" id="MobiDB-lite"/>
    </source>
</evidence>
<reference evidence="3 4" key="1">
    <citation type="submission" date="2020-08" db="EMBL/GenBank/DDBJ databases">
        <authorList>
            <person name="Koutsovoulos G."/>
            <person name="Danchin GJ E."/>
        </authorList>
    </citation>
    <scope>NUCLEOTIDE SEQUENCE [LARGE SCALE GENOMIC DNA]</scope>
</reference>